<keyword evidence="3 9" id="KW-0049">Antioxidant</keyword>
<dbReference type="STRING" id="1849047.A0A3D8S1F7"/>
<dbReference type="PANTHER" id="PTHR10430:SF16">
    <property type="entry name" value="PEROXIREDOXIN-5, MITOCHONDRIAL"/>
    <property type="match status" value="1"/>
</dbReference>
<dbReference type="GO" id="GO:0045454">
    <property type="term" value="P:cell redox homeostasis"/>
    <property type="evidence" value="ECO:0007669"/>
    <property type="project" value="TreeGrafter"/>
</dbReference>
<protein>
    <recommendedName>
        <fullName evidence="6">Thioredoxin peroxidase</fullName>
    </recommendedName>
    <alternativeName>
        <fullName evidence="7">Thioredoxin-dependent peroxiredoxin</fullName>
    </alternativeName>
</protein>
<dbReference type="InterPro" id="IPR013766">
    <property type="entry name" value="Thioredoxin_domain"/>
</dbReference>
<keyword evidence="12" id="KW-1185">Reference proteome</keyword>
<evidence type="ECO:0000259" key="10">
    <source>
        <dbReference type="PROSITE" id="PS51352"/>
    </source>
</evidence>
<comment type="similarity">
    <text evidence="1 9">Belongs to the peroxiredoxin family. Prx5 subfamily.</text>
</comment>
<feature type="active site" description="Cysteine sulfenic acid (-SOH) intermediate" evidence="8">
    <location>
        <position position="61"/>
    </location>
</feature>
<keyword evidence="2 9" id="KW-0575">Peroxidase</keyword>
<reference evidence="11 12" key="1">
    <citation type="journal article" date="2018" name="IMA Fungus">
        <title>IMA Genome-F 9: Draft genome sequence of Annulohypoxylon stygium, Aspergillus mulundensis, Berkeleyomyces basicola (syn. Thielaviopsis basicola), Ceratocystis smalleyi, two Cercospora beticola strains, Coleophoma cylindrospora, Fusarium fracticaudum, Phialophora cf. hyalina, and Morchella septimelata.</title>
        <authorList>
            <person name="Wingfield B.D."/>
            <person name="Bills G.F."/>
            <person name="Dong Y."/>
            <person name="Huang W."/>
            <person name="Nel W.J."/>
            <person name="Swalarsk-Parry B.S."/>
            <person name="Vaghefi N."/>
            <person name="Wilken P.M."/>
            <person name="An Z."/>
            <person name="de Beer Z.W."/>
            <person name="De Vos L."/>
            <person name="Chen L."/>
            <person name="Duong T.A."/>
            <person name="Gao Y."/>
            <person name="Hammerbacher A."/>
            <person name="Kikkert J.R."/>
            <person name="Li Y."/>
            <person name="Li H."/>
            <person name="Li K."/>
            <person name="Li Q."/>
            <person name="Liu X."/>
            <person name="Ma X."/>
            <person name="Naidoo K."/>
            <person name="Pethybridge S.J."/>
            <person name="Sun J."/>
            <person name="Steenkamp E.T."/>
            <person name="van der Nest M.A."/>
            <person name="van Wyk S."/>
            <person name="Wingfield M.J."/>
            <person name="Xiong C."/>
            <person name="Yue Q."/>
            <person name="Zhang X."/>
        </authorList>
    </citation>
    <scope>NUCLEOTIDE SEQUENCE [LARGE SCALE GENOMIC DNA]</scope>
    <source>
        <strain evidence="11 12">BP6252</strain>
    </source>
</reference>
<comment type="function">
    <text evidence="9">Thiol-specific peroxidase that catalyzes the reduction of hydrogen peroxide and organic hydroperoxides to water and alcohols, respectively. Plays a role in cell protection against oxidative stress by detoxifying peroxides.</text>
</comment>
<accession>A0A3D8S1F7</accession>
<dbReference type="Gene3D" id="3.40.30.10">
    <property type="entry name" value="Glutaredoxin"/>
    <property type="match status" value="1"/>
</dbReference>
<dbReference type="EMBL" id="PDLM01000004">
    <property type="protein sequence ID" value="RDW80129.1"/>
    <property type="molecule type" value="Genomic_DNA"/>
</dbReference>
<dbReference type="GO" id="GO:0005777">
    <property type="term" value="C:peroxisome"/>
    <property type="evidence" value="ECO:0007669"/>
    <property type="project" value="TreeGrafter"/>
</dbReference>
<dbReference type="InterPro" id="IPR037944">
    <property type="entry name" value="PRX5-like"/>
</dbReference>
<dbReference type="InterPro" id="IPR036249">
    <property type="entry name" value="Thioredoxin-like_sf"/>
</dbReference>
<proteinExistence type="inferred from homology"/>
<evidence type="ECO:0000256" key="3">
    <source>
        <dbReference type="ARBA" id="ARBA00022862"/>
    </source>
</evidence>
<evidence type="ECO:0000313" key="12">
    <source>
        <dbReference type="Proteomes" id="UP000256645"/>
    </source>
</evidence>
<dbReference type="SUPFAM" id="SSF52833">
    <property type="entry name" value="Thioredoxin-like"/>
    <property type="match status" value="1"/>
</dbReference>
<sequence>MSAPKVGDSLPADTVFSYIPYTPEIESVAVCGMPINLNANKEWADKKVVLFALPGAFTPSCSASHLPGFIEKLPELKAKGVDVVACVSFNDAYVMSGWGKVNGVKDDSILFLCDPEASLSKKFGWTIGERTSRYALVIDHGKITYAAVEESPNFNVTVTSADSVLAAL</sequence>
<evidence type="ECO:0000256" key="5">
    <source>
        <dbReference type="ARBA" id="ARBA00023284"/>
    </source>
</evidence>
<gene>
    <name evidence="11" type="ORF">BP6252_04767</name>
</gene>
<dbReference type="PANTHER" id="PTHR10430">
    <property type="entry name" value="PEROXIREDOXIN"/>
    <property type="match status" value="1"/>
</dbReference>
<dbReference type="CDD" id="cd03013">
    <property type="entry name" value="PRX5_like"/>
    <property type="match status" value="1"/>
</dbReference>
<dbReference type="AlphaFoldDB" id="A0A3D8S1F7"/>
<dbReference type="GO" id="GO:0005739">
    <property type="term" value="C:mitochondrion"/>
    <property type="evidence" value="ECO:0007669"/>
    <property type="project" value="TreeGrafter"/>
</dbReference>
<evidence type="ECO:0000256" key="9">
    <source>
        <dbReference type="RuleBase" id="RU366011"/>
    </source>
</evidence>
<dbReference type="PROSITE" id="PS51352">
    <property type="entry name" value="THIOREDOXIN_2"/>
    <property type="match status" value="1"/>
</dbReference>
<dbReference type="InterPro" id="IPR013740">
    <property type="entry name" value="Redoxin"/>
</dbReference>
<evidence type="ECO:0000256" key="1">
    <source>
        <dbReference type="ARBA" id="ARBA00010505"/>
    </source>
</evidence>
<evidence type="ECO:0000313" key="11">
    <source>
        <dbReference type="EMBL" id="RDW80129.1"/>
    </source>
</evidence>
<keyword evidence="5 9" id="KW-0676">Redox-active center</keyword>
<keyword evidence="4 9" id="KW-0560">Oxidoreductase</keyword>
<evidence type="ECO:0000256" key="4">
    <source>
        <dbReference type="ARBA" id="ARBA00023002"/>
    </source>
</evidence>
<dbReference type="OrthoDB" id="195498at2759"/>
<name>A0A3D8S1F7_9HELO</name>
<dbReference type="GO" id="GO:0008379">
    <property type="term" value="F:thioredoxin peroxidase activity"/>
    <property type="evidence" value="ECO:0007669"/>
    <property type="project" value="InterPro"/>
</dbReference>
<evidence type="ECO:0000256" key="7">
    <source>
        <dbReference type="ARBA" id="ARBA00079296"/>
    </source>
</evidence>
<organism evidence="11 12">
    <name type="scientific">Coleophoma cylindrospora</name>
    <dbReference type="NCBI Taxonomy" id="1849047"/>
    <lineage>
        <taxon>Eukaryota</taxon>
        <taxon>Fungi</taxon>
        <taxon>Dikarya</taxon>
        <taxon>Ascomycota</taxon>
        <taxon>Pezizomycotina</taxon>
        <taxon>Leotiomycetes</taxon>
        <taxon>Helotiales</taxon>
        <taxon>Dermateaceae</taxon>
        <taxon>Coleophoma</taxon>
    </lineage>
</organism>
<feature type="domain" description="Thioredoxin" evidence="10">
    <location>
        <begin position="4"/>
        <end position="168"/>
    </location>
</feature>
<dbReference type="Pfam" id="PF08534">
    <property type="entry name" value="Redoxin"/>
    <property type="match status" value="1"/>
</dbReference>
<dbReference type="Proteomes" id="UP000256645">
    <property type="component" value="Unassembled WGS sequence"/>
</dbReference>
<comment type="caution">
    <text evidence="11">The sequence shown here is derived from an EMBL/GenBank/DDBJ whole genome shotgun (WGS) entry which is preliminary data.</text>
</comment>
<evidence type="ECO:0000256" key="6">
    <source>
        <dbReference type="ARBA" id="ARBA00032824"/>
    </source>
</evidence>
<evidence type="ECO:0000256" key="8">
    <source>
        <dbReference type="PIRSR" id="PIRSR637944-1"/>
    </source>
</evidence>
<dbReference type="GO" id="GO:0034599">
    <property type="term" value="P:cellular response to oxidative stress"/>
    <property type="evidence" value="ECO:0007669"/>
    <property type="project" value="InterPro"/>
</dbReference>
<dbReference type="GO" id="GO:0042744">
    <property type="term" value="P:hydrogen peroxide catabolic process"/>
    <property type="evidence" value="ECO:0007669"/>
    <property type="project" value="TreeGrafter"/>
</dbReference>
<evidence type="ECO:0000256" key="2">
    <source>
        <dbReference type="ARBA" id="ARBA00022559"/>
    </source>
</evidence>
<dbReference type="FunFam" id="3.40.30.10:FF:000020">
    <property type="entry name" value="Peroxiredoxin"/>
    <property type="match status" value="1"/>
</dbReference>